<protein>
    <submittedName>
        <fullName evidence="1">Uncharacterized protein</fullName>
    </submittedName>
</protein>
<accession>A0A0A8YSL4</accession>
<name>A0A0A8YSL4_ARUDO</name>
<reference evidence="1" key="1">
    <citation type="submission" date="2014-09" db="EMBL/GenBank/DDBJ databases">
        <authorList>
            <person name="Magalhaes I.L.F."/>
            <person name="Oliveira U."/>
            <person name="Santos F.R."/>
            <person name="Vidigal T.H.D.A."/>
            <person name="Brescovit A.D."/>
            <person name="Santos A.J."/>
        </authorList>
    </citation>
    <scope>NUCLEOTIDE SEQUENCE</scope>
    <source>
        <tissue evidence="1">Shoot tissue taken approximately 20 cm above the soil surface</tissue>
    </source>
</reference>
<proteinExistence type="predicted"/>
<sequence>MPPMARVNENPGQSPAGVIALGPGAVVSQRYPPFVDSKIEVPG</sequence>
<evidence type="ECO:0000313" key="1">
    <source>
        <dbReference type="EMBL" id="JAD30009.1"/>
    </source>
</evidence>
<dbReference type="AlphaFoldDB" id="A0A0A8YSL4"/>
<reference evidence="1" key="2">
    <citation type="journal article" date="2015" name="Data Brief">
        <title>Shoot transcriptome of the giant reed, Arundo donax.</title>
        <authorList>
            <person name="Barrero R.A."/>
            <person name="Guerrero F.D."/>
            <person name="Moolhuijzen P."/>
            <person name="Goolsby J.A."/>
            <person name="Tidwell J."/>
            <person name="Bellgard S.E."/>
            <person name="Bellgard M.I."/>
        </authorList>
    </citation>
    <scope>NUCLEOTIDE SEQUENCE</scope>
    <source>
        <tissue evidence="1">Shoot tissue taken approximately 20 cm above the soil surface</tissue>
    </source>
</reference>
<dbReference type="EMBL" id="GBRH01267886">
    <property type="protein sequence ID" value="JAD30009.1"/>
    <property type="molecule type" value="Transcribed_RNA"/>
</dbReference>
<organism evidence="1">
    <name type="scientific">Arundo donax</name>
    <name type="common">Giant reed</name>
    <name type="synonym">Donax arundinaceus</name>
    <dbReference type="NCBI Taxonomy" id="35708"/>
    <lineage>
        <taxon>Eukaryota</taxon>
        <taxon>Viridiplantae</taxon>
        <taxon>Streptophyta</taxon>
        <taxon>Embryophyta</taxon>
        <taxon>Tracheophyta</taxon>
        <taxon>Spermatophyta</taxon>
        <taxon>Magnoliopsida</taxon>
        <taxon>Liliopsida</taxon>
        <taxon>Poales</taxon>
        <taxon>Poaceae</taxon>
        <taxon>PACMAD clade</taxon>
        <taxon>Arundinoideae</taxon>
        <taxon>Arundineae</taxon>
        <taxon>Arundo</taxon>
    </lineage>
</organism>